<dbReference type="EMBL" id="HBUF01435300">
    <property type="protein sequence ID" value="CAG6742407.1"/>
    <property type="molecule type" value="Transcribed_RNA"/>
</dbReference>
<dbReference type="EMBL" id="HBUF01618137">
    <property type="protein sequence ID" value="CAG6780385.1"/>
    <property type="molecule type" value="Transcribed_RNA"/>
</dbReference>
<dbReference type="EMBL" id="HBUF01099016">
    <property type="protein sequence ID" value="CAG6637588.1"/>
    <property type="molecule type" value="Transcribed_RNA"/>
</dbReference>
<evidence type="ECO:0000313" key="1">
    <source>
        <dbReference type="EMBL" id="CAG6637584.1"/>
    </source>
</evidence>
<reference evidence="1" key="1">
    <citation type="submission" date="2021-05" db="EMBL/GenBank/DDBJ databases">
        <authorList>
            <person name="Alioto T."/>
            <person name="Alioto T."/>
            <person name="Gomez Garrido J."/>
        </authorList>
    </citation>
    <scope>NUCLEOTIDE SEQUENCE</scope>
</reference>
<dbReference type="EMBL" id="HBUF01435299">
    <property type="protein sequence ID" value="CAG6742403.1"/>
    <property type="molecule type" value="Transcribed_RNA"/>
</dbReference>
<accession>A0A8D8QSM8</accession>
<dbReference type="AlphaFoldDB" id="A0A8D8QSM8"/>
<name>A0A8D8QSM8_9HEMI</name>
<proteinExistence type="predicted"/>
<sequence>MIIMTMIKVNSMIQHNTNSMTRHSKNMTPHNTNHMMQHKLYNTLLIQLNNTINLINSMSRSKSTPQKNSITKLITMIQLQNMFNQMNRMIMIKQDSTIRNHMTIQTTLTQNSNMKIKIRTNNKLKPWLIISRITMIPIKNNMLMYHLKLVC</sequence>
<dbReference type="EMBL" id="HBUF01618136">
    <property type="protein sequence ID" value="CAG6780381.1"/>
    <property type="molecule type" value="Transcribed_RNA"/>
</dbReference>
<dbReference type="EMBL" id="HBUF01270466">
    <property type="protein sequence ID" value="CAG6685052.1"/>
    <property type="molecule type" value="Transcribed_RNA"/>
</dbReference>
<dbReference type="EMBL" id="HBUF01270465">
    <property type="protein sequence ID" value="CAG6685048.1"/>
    <property type="molecule type" value="Transcribed_RNA"/>
</dbReference>
<organism evidence="1">
    <name type="scientific">Cacopsylla melanoneura</name>
    <dbReference type="NCBI Taxonomy" id="428564"/>
    <lineage>
        <taxon>Eukaryota</taxon>
        <taxon>Metazoa</taxon>
        <taxon>Ecdysozoa</taxon>
        <taxon>Arthropoda</taxon>
        <taxon>Hexapoda</taxon>
        <taxon>Insecta</taxon>
        <taxon>Pterygota</taxon>
        <taxon>Neoptera</taxon>
        <taxon>Paraneoptera</taxon>
        <taxon>Hemiptera</taxon>
        <taxon>Sternorrhyncha</taxon>
        <taxon>Psylloidea</taxon>
        <taxon>Psyllidae</taxon>
        <taxon>Psyllinae</taxon>
        <taxon>Cacopsylla</taxon>
    </lineage>
</organism>
<dbReference type="EMBL" id="HBUF01099015">
    <property type="protein sequence ID" value="CAG6637584.1"/>
    <property type="molecule type" value="Transcribed_RNA"/>
</dbReference>
<protein>
    <submittedName>
        <fullName evidence="1">Uncharacterized protein</fullName>
    </submittedName>
</protein>